<gene>
    <name evidence="2" type="ORF">SAMN04488051_102398</name>
</gene>
<sequence>MSLPVALTEILACPLCKGKLKYSAKQSELICTFDKLAFKVHDGVPVMLESEARSLTAEETQSWTSS</sequence>
<dbReference type="AlphaFoldDB" id="A0A1H3ZXY1"/>
<dbReference type="Gene3D" id="2.20.25.10">
    <property type="match status" value="1"/>
</dbReference>
<dbReference type="FunFam" id="2.20.25.10:FF:000002">
    <property type="entry name" value="UPF0434 protein YcaR"/>
    <property type="match status" value="1"/>
</dbReference>
<dbReference type="InterPro" id="IPR005651">
    <property type="entry name" value="Trm112-like"/>
</dbReference>
<dbReference type="RefSeq" id="WP_091340774.1">
    <property type="nucleotide sequence ID" value="NZ_FNRM01000002.1"/>
</dbReference>
<organism evidence="2 3">
    <name type="scientific">Alkalimonas amylolytica</name>
    <dbReference type="NCBI Taxonomy" id="152573"/>
    <lineage>
        <taxon>Bacteria</taxon>
        <taxon>Pseudomonadati</taxon>
        <taxon>Pseudomonadota</taxon>
        <taxon>Gammaproteobacteria</taxon>
        <taxon>Alkalimonas</taxon>
    </lineage>
</organism>
<dbReference type="PANTHER" id="PTHR33505">
    <property type="entry name" value="ZGC:162634"/>
    <property type="match status" value="1"/>
</dbReference>
<dbReference type="GO" id="GO:0005829">
    <property type="term" value="C:cytosol"/>
    <property type="evidence" value="ECO:0007669"/>
    <property type="project" value="TreeGrafter"/>
</dbReference>
<proteinExistence type="inferred from homology"/>
<protein>
    <recommendedName>
        <fullName evidence="1">UPF0434 protein SAMN04488051_102398</fullName>
    </recommendedName>
</protein>
<dbReference type="Proteomes" id="UP000198773">
    <property type="component" value="Unassembled WGS sequence"/>
</dbReference>
<dbReference type="SUPFAM" id="SSF158997">
    <property type="entry name" value="Trm112p-like"/>
    <property type="match status" value="1"/>
</dbReference>
<evidence type="ECO:0000256" key="1">
    <source>
        <dbReference type="HAMAP-Rule" id="MF_01187"/>
    </source>
</evidence>
<name>A0A1H3ZXY1_ALKAM</name>
<dbReference type="HAMAP" id="MF_01187">
    <property type="entry name" value="UPF0434"/>
    <property type="match status" value="1"/>
</dbReference>
<dbReference type="Pfam" id="PF03966">
    <property type="entry name" value="Trm112p"/>
    <property type="match status" value="1"/>
</dbReference>
<accession>A0A1H3ZXY1</accession>
<keyword evidence="3" id="KW-1185">Reference proteome</keyword>
<dbReference type="EMBL" id="FNRM01000002">
    <property type="protein sequence ID" value="SEA28164.1"/>
    <property type="molecule type" value="Genomic_DNA"/>
</dbReference>
<comment type="similarity">
    <text evidence="1">Belongs to the UPF0434 family.</text>
</comment>
<evidence type="ECO:0000313" key="2">
    <source>
        <dbReference type="EMBL" id="SEA28164.1"/>
    </source>
</evidence>
<dbReference type="PANTHER" id="PTHR33505:SF4">
    <property type="entry name" value="PROTEIN PREY, MITOCHONDRIAL"/>
    <property type="match status" value="1"/>
</dbReference>
<dbReference type="STRING" id="152573.SAMN04488051_102398"/>
<dbReference type="OrthoDB" id="9812205at2"/>
<evidence type="ECO:0000313" key="3">
    <source>
        <dbReference type="Proteomes" id="UP000198773"/>
    </source>
</evidence>
<reference evidence="2 3" key="1">
    <citation type="submission" date="2016-10" db="EMBL/GenBank/DDBJ databases">
        <authorList>
            <person name="de Groot N.N."/>
        </authorList>
    </citation>
    <scope>NUCLEOTIDE SEQUENCE [LARGE SCALE GENOMIC DNA]</scope>
    <source>
        <strain evidence="2 3">CGMCC 1.3430</strain>
    </source>
</reference>